<evidence type="ECO:0000313" key="2">
    <source>
        <dbReference type="EMBL" id="TSA83710.1"/>
    </source>
</evidence>
<dbReference type="OrthoDB" id="9808744at2"/>
<dbReference type="GO" id="GO:0004521">
    <property type="term" value="F:RNA endonuclease activity"/>
    <property type="evidence" value="ECO:0007669"/>
    <property type="project" value="TreeGrafter"/>
</dbReference>
<reference evidence="2 3" key="1">
    <citation type="submission" date="2019-07" db="EMBL/GenBank/DDBJ databases">
        <title>Deinococcus detaillus sp. nov., isolated from humus soil in Antarctica.</title>
        <authorList>
            <person name="Zhang K."/>
        </authorList>
    </citation>
    <scope>NUCLEOTIDE SEQUENCE [LARGE SCALE GENOMIC DNA]</scope>
    <source>
        <strain evidence="2 3">H1</strain>
    </source>
</reference>
<dbReference type="EC" id="3.1.-.-" evidence="1"/>
<comment type="similarity">
    <text evidence="1">Belongs to the PemK/MazF family.</text>
</comment>
<dbReference type="InterPro" id="IPR011067">
    <property type="entry name" value="Plasmid_toxin/cell-grow_inhib"/>
</dbReference>
<gene>
    <name evidence="2" type="ORF">FNU79_11940</name>
</gene>
<protein>
    <recommendedName>
        <fullName evidence="1">mRNA interferase</fullName>
        <ecNumber evidence="1">3.1.-.-</ecNumber>
    </recommendedName>
</protein>
<accession>A0A553UU26</accession>
<dbReference type="AlphaFoldDB" id="A0A553UU26"/>
<dbReference type="SUPFAM" id="SSF50118">
    <property type="entry name" value="Cell growth inhibitor/plasmid maintenance toxic component"/>
    <property type="match status" value="1"/>
</dbReference>
<dbReference type="PIRSF" id="PIRSF033490">
    <property type="entry name" value="MazF"/>
    <property type="match status" value="1"/>
</dbReference>
<comment type="function">
    <text evidence="1">Toxic component of a type II toxin-antitoxin (TA) system.</text>
</comment>
<dbReference type="PANTHER" id="PTHR33988">
    <property type="entry name" value="ENDORIBONUCLEASE MAZF-RELATED"/>
    <property type="match status" value="1"/>
</dbReference>
<evidence type="ECO:0000256" key="1">
    <source>
        <dbReference type="PIRNR" id="PIRNR033490"/>
    </source>
</evidence>
<evidence type="ECO:0000313" key="3">
    <source>
        <dbReference type="Proteomes" id="UP000316092"/>
    </source>
</evidence>
<comment type="caution">
    <text evidence="2">The sequence shown here is derived from an EMBL/GenBank/DDBJ whole genome shotgun (WGS) entry which is preliminary data.</text>
</comment>
<keyword evidence="1" id="KW-0540">Nuclease</keyword>
<name>A0A553UU26_9DEIO</name>
<organism evidence="2 3">
    <name type="scientific">Deinococcus detaillensis</name>
    <dbReference type="NCBI Taxonomy" id="2592048"/>
    <lineage>
        <taxon>Bacteria</taxon>
        <taxon>Thermotogati</taxon>
        <taxon>Deinococcota</taxon>
        <taxon>Deinococci</taxon>
        <taxon>Deinococcales</taxon>
        <taxon>Deinococcaceae</taxon>
        <taxon>Deinococcus</taxon>
    </lineage>
</organism>
<dbReference type="EMBL" id="VKDB01000013">
    <property type="protein sequence ID" value="TSA83710.1"/>
    <property type="molecule type" value="Genomic_DNA"/>
</dbReference>
<dbReference type="Proteomes" id="UP000316092">
    <property type="component" value="Unassembled WGS sequence"/>
</dbReference>
<dbReference type="GO" id="GO:0016787">
    <property type="term" value="F:hydrolase activity"/>
    <property type="evidence" value="ECO:0007669"/>
    <property type="project" value="UniProtKB-KW"/>
</dbReference>
<keyword evidence="1" id="KW-0255">Endonuclease</keyword>
<keyword evidence="1" id="KW-0378">Hydrolase</keyword>
<keyword evidence="3" id="KW-1185">Reference proteome</keyword>
<dbReference type="GO" id="GO:0016075">
    <property type="term" value="P:rRNA catabolic process"/>
    <property type="evidence" value="ECO:0007669"/>
    <property type="project" value="TreeGrafter"/>
</dbReference>
<sequence>MKRGEIWQAVLEPRSGSEQRGRRPVLVLMRDNFLRNERWQSIMVVPISSSQTQAGRGPTNVALPAGMGGLALNSVALCHQLTTLDRNKLEQCLGEVPEAQIKQVEAGVLLALGIEF</sequence>
<proteinExistence type="inferred from homology"/>
<dbReference type="Pfam" id="PF02452">
    <property type="entry name" value="PemK_toxin"/>
    <property type="match status" value="1"/>
</dbReference>
<dbReference type="Gene3D" id="2.30.30.110">
    <property type="match status" value="1"/>
</dbReference>
<dbReference type="RefSeq" id="WP_143721061.1">
    <property type="nucleotide sequence ID" value="NZ_VKDB01000013.1"/>
</dbReference>
<dbReference type="GO" id="GO:0006402">
    <property type="term" value="P:mRNA catabolic process"/>
    <property type="evidence" value="ECO:0007669"/>
    <property type="project" value="TreeGrafter"/>
</dbReference>
<dbReference type="GO" id="GO:0003677">
    <property type="term" value="F:DNA binding"/>
    <property type="evidence" value="ECO:0007669"/>
    <property type="project" value="InterPro"/>
</dbReference>
<dbReference type="InterPro" id="IPR003477">
    <property type="entry name" value="PemK-like"/>
</dbReference>